<evidence type="ECO:0000313" key="3">
    <source>
        <dbReference type="EMBL" id="BBX87407.1"/>
    </source>
</evidence>
<protein>
    <submittedName>
        <fullName evidence="3">RpiR family transcriptional regulator</fullName>
    </submittedName>
</protein>
<dbReference type="SUPFAM" id="SSF53697">
    <property type="entry name" value="SIS domain"/>
    <property type="match status" value="1"/>
</dbReference>
<feature type="domain" description="HTH rpiR-type" evidence="2">
    <location>
        <begin position="7"/>
        <end position="83"/>
    </location>
</feature>
<name>A0ABN5YZM1_9MYCO</name>
<dbReference type="Pfam" id="PF01418">
    <property type="entry name" value="HTH_6"/>
    <property type="match status" value="1"/>
</dbReference>
<proteinExistence type="predicted"/>
<dbReference type="Gene3D" id="1.10.10.10">
    <property type="entry name" value="Winged helix-like DNA-binding domain superfamily/Winged helix DNA-binding domain"/>
    <property type="match status" value="1"/>
</dbReference>
<evidence type="ECO:0000256" key="1">
    <source>
        <dbReference type="SAM" id="MobiDB-lite"/>
    </source>
</evidence>
<dbReference type="RefSeq" id="WP_138229810.1">
    <property type="nucleotide sequence ID" value="NZ_AP022577.1"/>
</dbReference>
<dbReference type="Pfam" id="PF01380">
    <property type="entry name" value="SIS"/>
    <property type="match status" value="1"/>
</dbReference>
<dbReference type="InterPro" id="IPR046348">
    <property type="entry name" value="SIS_dom_sf"/>
</dbReference>
<dbReference type="SUPFAM" id="SSF46689">
    <property type="entry name" value="Homeodomain-like"/>
    <property type="match status" value="1"/>
</dbReference>
<accession>A0ABN5YZM1</accession>
<evidence type="ECO:0000313" key="4">
    <source>
        <dbReference type="Proteomes" id="UP000465609"/>
    </source>
</evidence>
<dbReference type="InterPro" id="IPR001347">
    <property type="entry name" value="SIS_dom"/>
</dbReference>
<gene>
    <name evidence="3" type="ORF">MAUB_52800</name>
</gene>
<reference evidence="3 4" key="1">
    <citation type="journal article" date="2019" name="Emerg. Microbes Infect.">
        <title>Comprehensive subspecies identification of 175 nontuberculous mycobacteria species based on 7547 genomic profiles.</title>
        <authorList>
            <person name="Matsumoto Y."/>
            <person name="Kinjo T."/>
            <person name="Motooka D."/>
            <person name="Nabeya D."/>
            <person name="Jung N."/>
            <person name="Uechi K."/>
            <person name="Horii T."/>
            <person name="Iida T."/>
            <person name="Fujita J."/>
            <person name="Nakamura S."/>
        </authorList>
    </citation>
    <scope>NUCLEOTIDE SEQUENCE [LARGE SCALE GENOMIC DNA]</scope>
    <source>
        <strain evidence="3 4">JCM 15296</strain>
    </source>
</reference>
<dbReference type="InterPro" id="IPR009057">
    <property type="entry name" value="Homeodomain-like_sf"/>
</dbReference>
<dbReference type="PROSITE" id="PS51071">
    <property type="entry name" value="HTH_RPIR"/>
    <property type="match status" value="1"/>
</dbReference>
<feature type="region of interest" description="Disordered" evidence="1">
    <location>
        <begin position="1"/>
        <end position="21"/>
    </location>
</feature>
<evidence type="ECO:0000259" key="2">
    <source>
        <dbReference type="PROSITE" id="PS51071"/>
    </source>
</evidence>
<dbReference type="PANTHER" id="PTHR30514">
    <property type="entry name" value="GLUCOKINASE"/>
    <property type="match status" value="1"/>
</dbReference>
<organism evidence="3 4">
    <name type="scientific">Mycolicibacterium aubagnense</name>
    <dbReference type="NCBI Taxonomy" id="319707"/>
    <lineage>
        <taxon>Bacteria</taxon>
        <taxon>Bacillati</taxon>
        <taxon>Actinomycetota</taxon>
        <taxon>Actinomycetes</taxon>
        <taxon>Mycobacteriales</taxon>
        <taxon>Mycobacteriaceae</taxon>
        <taxon>Mycolicibacterium</taxon>
    </lineage>
</organism>
<dbReference type="Gene3D" id="3.40.50.10490">
    <property type="entry name" value="Glucose-6-phosphate isomerase like protein, domain 1"/>
    <property type="match status" value="1"/>
</dbReference>
<dbReference type="Proteomes" id="UP000465609">
    <property type="component" value="Chromosome"/>
</dbReference>
<dbReference type="PANTHER" id="PTHR30514:SF18">
    <property type="entry name" value="RPIR-FAMILY TRANSCRIPTIONAL REGULATOR"/>
    <property type="match status" value="1"/>
</dbReference>
<keyword evidence="4" id="KW-1185">Reference proteome</keyword>
<dbReference type="InterPro" id="IPR047640">
    <property type="entry name" value="RpiR-like"/>
</dbReference>
<dbReference type="InterPro" id="IPR000281">
    <property type="entry name" value="HTH_RpiR"/>
</dbReference>
<dbReference type="InterPro" id="IPR036388">
    <property type="entry name" value="WH-like_DNA-bd_sf"/>
</dbReference>
<sequence length="287" mass="31249">MRQDQPDSLEARITSRYASMSPQERRAADVLLEHAGDACTYHASELATMADVSKATFSRLVRTLEFSSFDAMREHLRALRRSGVPVTAEGTPDVSAIISQDIANLHAMHAQLDEAVVEAVAEKIAAARRVAVCGYRSSLAAATVLRLNLAQMRPDTWLAPNSGQSVAEDVADFDEHDLLIVMSFRRHGRWAGELVEWAAESGIPLALFADDQLRSIAGRATWWLECPNASPGAFDSHAAVMSLVSVVSDRVLALIPEGAQRIDHVNSVHQTLGAPRPATYRRTRGGT</sequence>
<dbReference type="EMBL" id="AP022577">
    <property type="protein sequence ID" value="BBX87407.1"/>
    <property type="molecule type" value="Genomic_DNA"/>
</dbReference>